<dbReference type="InterPro" id="IPR003593">
    <property type="entry name" value="AAA+_ATPase"/>
</dbReference>
<comment type="similarity">
    <text evidence="1">Belongs to the ABC transporter superfamily.</text>
</comment>
<dbReference type="InterPro" id="IPR003439">
    <property type="entry name" value="ABC_transporter-like_ATP-bd"/>
</dbReference>
<dbReference type="AlphaFoldDB" id="A0AAW3JSV2"/>
<comment type="caution">
    <text evidence="6">The sequence shown here is derived from an EMBL/GenBank/DDBJ whole genome shotgun (WGS) entry which is preliminary data.</text>
</comment>
<organism evidence="6 7">
    <name type="scientific">Butyribacter intestini</name>
    <dbReference type="NCBI Taxonomy" id="1703332"/>
    <lineage>
        <taxon>Bacteria</taxon>
        <taxon>Bacillati</taxon>
        <taxon>Bacillota</taxon>
        <taxon>Clostridia</taxon>
        <taxon>Lachnospirales</taxon>
        <taxon>Lachnospiraceae</taxon>
        <taxon>Butyribacter</taxon>
    </lineage>
</organism>
<dbReference type="Gene3D" id="3.40.50.300">
    <property type="entry name" value="P-loop containing nucleotide triphosphate hydrolases"/>
    <property type="match status" value="1"/>
</dbReference>
<dbReference type="Pfam" id="PF00005">
    <property type="entry name" value="ABC_tran"/>
    <property type="match status" value="1"/>
</dbReference>
<evidence type="ECO:0000256" key="4">
    <source>
        <dbReference type="ARBA" id="ARBA00022840"/>
    </source>
</evidence>
<dbReference type="GO" id="GO:0016887">
    <property type="term" value="F:ATP hydrolysis activity"/>
    <property type="evidence" value="ECO:0007669"/>
    <property type="project" value="InterPro"/>
</dbReference>
<evidence type="ECO:0000256" key="3">
    <source>
        <dbReference type="ARBA" id="ARBA00022741"/>
    </source>
</evidence>
<evidence type="ECO:0000313" key="6">
    <source>
        <dbReference type="EMBL" id="KQC85128.1"/>
    </source>
</evidence>
<dbReference type="Proteomes" id="UP000050833">
    <property type="component" value="Unassembled WGS sequence"/>
</dbReference>
<dbReference type="EMBL" id="LLKB01000005">
    <property type="protein sequence ID" value="KQC85128.1"/>
    <property type="molecule type" value="Genomic_DNA"/>
</dbReference>
<accession>A0AAW3JSV2</accession>
<evidence type="ECO:0000259" key="5">
    <source>
        <dbReference type="PROSITE" id="PS50893"/>
    </source>
</evidence>
<proteinExistence type="inferred from homology"/>
<dbReference type="SMART" id="SM00382">
    <property type="entry name" value="AAA"/>
    <property type="match status" value="1"/>
</dbReference>
<reference evidence="6 7" key="1">
    <citation type="submission" date="2015-10" db="EMBL/GenBank/DDBJ databases">
        <title>Butyribacter intestini gen. nov., sp. nov., a butyric acid-producing bacterium of the family Lachnospiraceae isolated from the human faeces.</title>
        <authorList>
            <person name="Zou Y."/>
            <person name="Xue W."/>
            <person name="Luo G."/>
            <person name="Lv M."/>
        </authorList>
    </citation>
    <scope>NUCLEOTIDE SEQUENCE [LARGE SCALE GENOMIC DNA]</scope>
    <source>
        <strain evidence="6 7">TF01-11</strain>
    </source>
</reference>
<dbReference type="PANTHER" id="PTHR43335:SF3">
    <property type="entry name" value="ABC TRANSPORTER"/>
    <property type="match status" value="1"/>
</dbReference>
<dbReference type="InterPro" id="IPR027417">
    <property type="entry name" value="P-loop_NTPase"/>
</dbReference>
<dbReference type="PANTHER" id="PTHR43335">
    <property type="entry name" value="ABC TRANSPORTER, ATP-BINDING PROTEIN"/>
    <property type="match status" value="1"/>
</dbReference>
<dbReference type="GO" id="GO:0005524">
    <property type="term" value="F:ATP binding"/>
    <property type="evidence" value="ECO:0007669"/>
    <property type="project" value="UniProtKB-KW"/>
</dbReference>
<dbReference type="CDD" id="cd03230">
    <property type="entry name" value="ABC_DR_subfamily_A"/>
    <property type="match status" value="1"/>
</dbReference>
<feature type="domain" description="ABC transporter" evidence="5">
    <location>
        <begin position="2"/>
        <end position="232"/>
    </location>
</feature>
<name>A0AAW3JSV2_9FIRM</name>
<evidence type="ECO:0000256" key="2">
    <source>
        <dbReference type="ARBA" id="ARBA00022448"/>
    </source>
</evidence>
<gene>
    <name evidence="6" type="ORF">APZ18_10525</name>
</gene>
<evidence type="ECO:0000256" key="1">
    <source>
        <dbReference type="ARBA" id="ARBA00005417"/>
    </source>
</evidence>
<protein>
    <submittedName>
        <fullName evidence="6">ABC transporter</fullName>
    </submittedName>
</protein>
<keyword evidence="2" id="KW-0813">Transport</keyword>
<keyword evidence="3" id="KW-0547">Nucleotide-binding</keyword>
<keyword evidence="7" id="KW-1185">Reference proteome</keyword>
<dbReference type="SUPFAM" id="SSF52540">
    <property type="entry name" value="P-loop containing nucleoside triphosphate hydrolases"/>
    <property type="match status" value="1"/>
</dbReference>
<evidence type="ECO:0000313" key="7">
    <source>
        <dbReference type="Proteomes" id="UP000050833"/>
    </source>
</evidence>
<sequence>MVEVEDLYKKYGEFTAVDHLNLTVADGEVLGFVGPNGAGKTTTMKIMAGLVQADGGSVKISGIDALKESRMIKRIIGYMPDFFGVYDNLKVMEYMEFYASIYGITGSKAEKLCRKLMELVDLTDKSEFLVDELSRGMKQRLCLARCLVHDPKLLILDEPASGLDPRARHGIQKIIKRLKEEKKTIIISSHILQELSELCTSVGVIDHGKMVVRGTVDEIMLHLNASNPIQIHINDGVQKAINVLKNESKVKNISISDKDISIGFLGSEDDEAELLKKLISNDIKLSSFARQSGNIEEIFMKATEKREVLGDEDKDKSGIW</sequence>
<keyword evidence="4" id="KW-0067">ATP-binding</keyword>
<dbReference type="RefSeq" id="WP_022014901.1">
    <property type="nucleotide sequence ID" value="NZ_DBGBRS010000042.1"/>
</dbReference>
<dbReference type="PROSITE" id="PS50893">
    <property type="entry name" value="ABC_TRANSPORTER_2"/>
    <property type="match status" value="1"/>
</dbReference>